<dbReference type="GO" id="GO:0016787">
    <property type="term" value="F:hydrolase activity"/>
    <property type="evidence" value="ECO:0007669"/>
    <property type="project" value="UniProtKB-KW"/>
</dbReference>
<evidence type="ECO:0000259" key="3">
    <source>
        <dbReference type="Pfam" id="PF00144"/>
    </source>
</evidence>
<dbReference type="InterPro" id="IPR050789">
    <property type="entry name" value="Diverse_Enzym_Activities"/>
</dbReference>
<name>A0A2I7N874_9NEIS</name>
<feature type="domain" description="Beta-lactamase-related" evidence="3">
    <location>
        <begin position="70"/>
        <end position="423"/>
    </location>
</feature>
<keyword evidence="5" id="KW-1185">Reference proteome</keyword>
<evidence type="ECO:0000313" key="4">
    <source>
        <dbReference type="EMBL" id="AUR52640.1"/>
    </source>
</evidence>
<accession>A0A2I7N874</accession>
<evidence type="ECO:0000313" key="5">
    <source>
        <dbReference type="Proteomes" id="UP000236655"/>
    </source>
</evidence>
<keyword evidence="2" id="KW-0732">Signal</keyword>
<dbReference type="PANTHER" id="PTHR43283">
    <property type="entry name" value="BETA-LACTAMASE-RELATED"/>
    <property type="match status" value="1"/>
</dbReference>
<protein>
    <submittedName>
        <fullName evidence="4">Penicillin binding protein PBP4B</fullName>
    </submittedName>
</protein>
<feature type="signal peptide" evidence="2">
    <location>
        <begin position="1"/>
        <end position="25"/>
    </location>
</feature>
<feature type="chain" id="PRO_5014445400" evidence="2">
    <location>
        <begin position="26"/>
        <end position="453"/>
    </location>
</feature>
<dbReference type="SUPFAM" id="SSF56601">
    <property type="entry name" value="beta-lactamase/transpeptidase-like"/>
    <property type="match status" value="1"/>
</dbReference>
<dbReference type="KEGG" id="nba:CUN60_10140"/>
<gene>
    <name evidence="4" type="ORF">CUN60_10140</name>
</gene>
<dbReference type="Gene3D" id="3.40.710.10">
    <property type="entry name" value="DD-peptidase/beta-lactamase superfamily"/>
    <property type="match status" value="1"/>
</dbReference>
<evidence type="ECO:0000256" key="1">
    <source>
        <dbReference type="ARBA" id="ARBA00022801"/>
    </source>
</evidence>
<dbReference type="EMBL" id="CP024847">
    <property type="protein sequence ID" value="AUR52640.1"/>
    <property type="molecule type" value="Genomic_DNA"/>
</dbReference>
<proteinExistence type="predicted"/>
<dbReference type="PANTHER" id="PTHR43283:SF11">
    <property type="entry name" value="BETA-LACTAMASE-RELATED DOMAIN-CONTAINING PROTEIN"/>
    <property type="match status" value="1"/>
</dbReference>
<dbReference type="NCBIfam" id="NF002968">
    <property type="entry name" value="PRK03642.1"/>
    <property type="match status" value="1"/>
</dbReference>
<dbReference type="InterPro" id="IPR012338">
    <property type="entry name" value="Beta-lactam/transpept-like"/>
</dbReference>
<evidence type="ECO:0000256" key="2">
    <source>
        <dbReference type="SAM" id="SignalP"/>
    </source>
</evidence>
<organism evidence="4 5">
    <name type="scientific">Aquella oligotrophica</name>
    <dbReference type="NCBI Taxonomy" id="2067065"/>
    <lineage>
        <taxon>Bacteria</taxon>
        <taxon>Pseudomonadati</taxon>
        <taxon>Pseudomonadota</taxon>
        <taxon>Betaproteobacteria</taxon>
        <taxon>Neisseriales</taxon>
        <taxon>Neisseriaceae</taxon>
        <taxon>Aquella</taxon>
    </lineage>
</organism>
<reference evidence="5" key="1">
    <citation type="submission" date="2017-11" db="EMBL/GenBank/DDBJ databases">
        <authorList>
            <person name="Chan K.G."/>
            <person name="Lee L.S."/>
        </authorList>
    </citation>
    <scope>NUCLEOTIDE SEQUENCE [LARGE SCALE GENOMIC DNA]</scope>
    <source>
        <strain evidence="5">DSM 100970</strain>
    </source>
</reference>
<dbReference type="AlphaFoldDB" id="A0A2I7N874"/>
<keyword evidence="1" id="KW-0378">Hydrolase</keyword>
<dbReference type="Pfam" id="PF00144">
    <property type="entry name" value="Beta-lactamase"/>
    <property type="match status" value="1"/>
</dbReference>
<dbReference type="InterPro" id="IPR001466">
    <property type="entry name" value="Beta-lactam-related"/>
</dbReference>
<dbReference type="Proteomes" id="UP000236655">
    <property type="component" value="Chromosome"/>
</dbReference>
<sequence>MNAKMNIKKICGILFLVIGANYSFAQTECKFFNDDEAISGQSLSTATPASVGFDSKLLAKVDKQINSDINRGFPGAALLIIKDGKVVKQTVYGHRLKYSLTSGKKMPTPDFMHCTTMFDLASNTKMYATNYAIMHLVYEGKLNIDKKVKYYLPDYTGCDANDECRDKRTIRDLLTHRAGYMPDPQFFDPDSIDKYGSGLYSQNRELTESIILTRLPFAGKKADKPVYSDVDYMLLGMVVEAITGETLDEYVNQTIYTPLGLKYTTFNPLEHGFTKAKCAATEISGNTRGGTVSFPNIRTKPLICQVHDEKAYYSMGGISGHAGLFSDLGDMAVLVDIMLNNGQYGNSLFWDKSVEDEFVKPLKVDDTYGLGWRMVGKEHSFKPFGQLATVGAFGHTGWTGTLTLIDRKNNMAIVLLTNKKHTKYKDNKFAGDSFATGQYYQIVDLIYQALNDN</sequence>